<keyword evidence="2" id="KW-1185">Reference proteome</keyword>
<dbReference type="PANTHER" id="PTHR13338:SF4">
    <property type="entry name" value="NADH DEHYDROGENASE [UBIQUINONE] 1 ALPHA SUBCOMPLEX ASSEMBLY FACTOR 4"/>
    <property type="match status" value="1"/>
</dbReference>
<dbReference type="InterPro" id="IPR009622">
    <property type="entry name" value="NDUFAF4"/>
</dbReference>
<dbReference type="PANTHER" id="PTHR13338">
    <property type="entry name" value="UPF0240 PROTEIN"/>
    <property type="match status" value="1"/>
</dbReference>
<dbReference type="AlphaFoldDB" id="A0A8B8IQH6"/>
<accession>A0A8B8IQH6</accession>
<gene>
    <name evidence="3" type="primary">LOC113403140</name>
</gene>
<name>A0A8B8IQH6_VANTA</name>
<feature type="compositionally biased region" description="Basic and acidic residues" evidence="1">
    <location>
        <begin position="78"/>
        <end position="93"/>
    </location>
</feature>
<dbReference type="OMA" id="IPDQKYK"/>
<dbReference type="RefSeq" id="XP_026499384.2">
    <property type="nucleotide sequence ID" value="XM_026643599.2"/>
</dbReference>
<dbReference type="Pfam" id="PF06784">
    <property type="entry name" value="UPF0240"/>
    <property type="match status" value="1"/>
</dbReference>
<dbReference type="Proteomes" id="UP001652626">
    <property type="component" value="Chromosome 25"/>
</dbReference>
<sequence length="217" mass="24811">MGALVSKALRPIKSFNIENRAHQVISKEKPEVAPRYPSTAEELKRVHEIDPELDSKLDKKDTELDARLKDVYVTSYGKPEDDVTKEKQQKGLERPLPQNRGLVPDFDFGLMEPAKIPYGKTTLRHAIDYISSHQVNPEEVTAAKIAHEYKMKEEDVENILKYFRTYDVYLPETKQAPAVFAGPSELRKQLYKSDVKKIVGKSSTEEEKPEQIKNVSN</sequence>
<feature type="compositionally biased region" description="Basic and acidic residues" evidence="1">
    <location>
        <begin position="198"/>
        <end position="211"/>
    </location>
</feature>
<feature type="region of interest" description="Disordered" evidence="1">
    <location>
        <begin position="198"/>
        <end position="217"/>
    </location>
</feature>
<evidence type="ECO:0000313" key="3">
    <source>
        <dbReference type="RefSeq" id="XP_026499384.2"/>
    </source>
</evidence>
<feature type="region of interest" description="Disordered" evidence="1">
    <location>
        <begin position="28"/>
        <end position="47"/>
    </location>
</feature>
<organism evidence="2 3">
    <name type="scientific">Vanessa tameamea</name>
    <name type="common">Kamehameha butterfly</name>
    <dbReference type="NCBI Taxonomy" id="334116"/>
    <lineage>
        <taxon>Eukaryota</taxon>
        <taxon>Metazoa</taxon>
        <taxon>Ecdysozoa</taxon>
        <taxon>Arthropoda</taxon>
        <taxon>Hexapoda</taxon>
        <taxon>Insecta</taxon>
        <taxon>Pterygota</taxon>
        <taxon>Neoptera</taxon>
        <taxon>Endopterygota</taxon>
        <taxon>Lepidoptera</taxon>
        <taxon>Glossata</taxon>
        <taxon>Ditrysia</taxon>
        <taxon>Papilionoidea</taxon>
        <taxon>Nymphalidae</taxon>
        <taxon>Nymphalinae</taxon>
        <taxon>Vanessa</taxon>
    </lineage>
</organism>
<feature type="region of interest" description="Disordered" evidence="1">
    <location>
        <begin position="77"/>
        <end position="98"/>
    </location>
</feature>
<dbReference type="GO" id="GO:0005739">
    <property type="term" value="C:mitochondrion"/>
    <property type="evidence" value="ECO:0007669"/>
    <property type="project" value="TreeGrafter"/>
</dbReference>
<protein>
    <submittedName>
        <fullName evidence="3">Protein NDUFAF4 homolog</fullName>
    </submittedName>
</protein>
<dbReference type="GO" id="GO:0032981">
    <property type="term" value="P:mitochondrial respiratory chain complex I assembly"/>
    <property type="evidence" value="ECO:0007669"/>
    <property type="project" value="InterPro"/>
</dbReference>
<dbReference type="GeneID" id="113403140"/>
<evidence type="ECO:0000256" key="1">
    <source>
        <dbReference type="SAM" id="MobiDB-lite"/>
    </source>
</evidence>
<evidence type="ECO:0000313" key="2">
    <source>
        <dbReference type="Proteomes" id="UP001652626"/>
    </source>
</evidence>
<proteinExistence type="predicted"/>
<dbReference type="OrthoDB" id="2434756at2759"/>
<reference evidence="3" key="1">
    <citation type="submission" date="2025-08" db="UniProtKB">
        <authorList>
            <consortium name="RefSeq"/>
        </authorList>
    </citation>
    <scope>IDENTIFICATION</scope>
    <source>
        <tissue evidence="3">Whole body</tissue>
    </source>
</reference>